<keyword evidence="9" id="KW-1185">Reference proteome</keyword>
<dbReference type="Pfam" id="PF02321">
    <property type="entry name" value="OEP"/>
    <property type="match status" value="1"/>
</dbReference>
<dbReference type="GO" id="GO:0009279">
    <property type="term" value="C:cell outer membrane"/>
    <property type="evidence" value="ECO:0007669"/>
    <property type="project" value="UniProtKB-SubCell"/>
</dbReference>
<dbReference type="RefSeq" id="WP_214187786.1">
    <property type="nucleotide sequence ID" value="NZ_BSDS01000001.1"/>
</dbReference>
<accession>A0A9W6FXX0</accession>
<dbReference type="InterPro" id="IPR051906">
    <property type="entry name" value="TolC-like"/>
</dbReference>
<organism evidence="8 9">
    <name type="scientific">Geobacter hydrogenophilus</name>
    <dbReference type="NCBI Taxonomy" id="40983"/>
    <lineage>
        <taxon>Bacteria</taxon>
        <taxon>Pseudomonadati</taxon>
        <taxon>Thermodesulfobacteriota</taxon>
        <taxon>Desulfuromonadia</taxon>
        <taxon>Geobacterales</taxon>
        <taxon>Geobacteraceae</taxon>
        <taxon>Geobacter</taxon>
    </lineage>
</organism>
<evidence type="ECO:0000256" key="2">
    <source>
        <dbReference type="ARBA" id="ARBA00007613"/>
    </source>
</evidence>
<evidence type="ECO:0000256" key="5">
    <source>
        <dbReference type="ARBA" id="ARBA00022692"/>
    </source>
</evidence>
<evidence type="ECO:0000256" key="6">
    <source>
        <dbReference type="ARBA" id="ARBA00023136"/>
    </source>
</evidence>
<evidence type="ECO:0000256" key="4">
    <source>
        <dbReference type="ARBA" id="ARBA00022452"/>
    </source>
</evidence>
<evidence type="ECO:0000256" key="7">
    <source>
        <dbReference type="ARBA" id="ARBA00023237"/>
    </source>
</evidence>
<comment type="similarity">
    <text evidence="2">Belongs to the outer membrane factor (OMF) (TC 1.B.17) family.</text>
</comment>
<keyword evidence="5" id="KW-0812">Transmembrane</keyword>
<dbReference type="AlphaFoldDB" id="A0A9W6FXX0"/>
<proteinExistence type="inferred from homology"/>
<dbReference type="GO" id="GO:0015562">
    <property type="term" value="F:efflux transmembrane transporter activity"/>
    <property type="evidence" value="ECO:0007669"/>
    <property type="project" value="InterPro"/>
</dbReference>
<evidence type="ECO:0000313" key="9">
    <source>
        <dbReference type="Proteomes" id="UP001144352"/>
    </source>
</evidence>
<dbReference type="GO" id="GO:0015288">
    <property type="term" value="F:porin activity"/>
    <property type="evidence" value="ECO:0007669"/>
    <property type="project" value="TreeGrafter"/>
</dbReference>
<dbReference type="Proteomes" id="UP001144352">
    <property type="component" value="Unassembled WGS sequence"/>
</dbReference>
<evidence type="ECO:0000313" key="8">
    <source>
        <dbReference type="EMBL" id="GLI36818.1"/>
    </source>
</evidence>
<gene>
    <name evidence="8" type="ORF">GHYDROH2_03190</name>
</gene>
<keyword evidence="6" id="KW-0472">Membrane</keyword>
<comment type="subcellular location">
    <subcellularLocation>
        <location evidence="1">Cell outer membrane</location>
    </subcellularLocation>
</comment>
<dbReference type="SUPFAM" id="SSF56954">
    <property type="entry name" value="Outer membrane efflux proteins (OEP)"/>
    <property type="match status" value="1"/>
</dbReference>
<dbReference type="PANTHER" id="PTHR30026">
    <property type="entry name" value="OUTER MEMBRANE PROTEIN TOLC"/>
    <property type="match status" value="1"/>
</dbReference>
<dbReference type="GO" id="GO:1990281">
    <property type="term" value="C:efflux pump complex"/>
    <property type="evidence" value="ECO:0007669"/>
    <property type="project" value="TreeGrafter"/>
</dbReference>
<protein>
    <submittedName>
        <fullName evidence="8">RND transporter</fullName>
    </submittedName>
</protein>
<keyword evidence="7" id="KW-0998">Cell outer membrane</keyword>
<dbReference type="PANTHER" id="PTHR30026:SF23">
    <property type="entry name" value="TO APRF-PUTATIVE OUTER MEMBRANE EFFLUX PROTEIN OR SECRETED ALKALINE PHOSPHATASE-RELATED"/>
    <property type="match status" value="1"/>
</dbReference>
<evidence type="ECO:0000256" key="1">
    <source>
        <dbReference type="ARBA" id="ARBA00004442"/>
    </source>
</evidence>
<dbReference type="Gene3D" id="1.20.1600.10">
    <property type="entry name" value="Outer membrane efflux proteins (OEP)"/>
    <property type="match status" value="1"/>
</dbReference>
<keyword evidence="3" id="KW-0813">Transport</keyword>
<reference evidence="8" key="1">
    <citation type="submission" date="2022-12" db="EMBL/GenBank/DDBJ databases">
        <title>Reference genome sequencing for broad-spectrum identification of bacterial and archaeal isolates by mass spectrometry.</title>
        <authorList>
            <person name="Sekiguchi Y."/>
            <person name="Tourlousse D.M."/>
        </authorList>
    </citation>
    <scope>NUCLEOTIDE SEQUENCE</scope>
    <source>
        <strain evidence="8">H2</strain>
    </source>
</reference>
<name>A0A9W6FXX0_9BACT</name>
<keyword evidence="4" id="KW-1134">Transmembrane beta strand</keyword>
<sequence>MNFHFQSTSSKQLRGFLQVSAWQAILLAMASLSAGTGHCETAPDTLSLSRGMAIEMAIRKNIDLRVESLNYSMAETDVDRSWGIYNPILVVSGTGGVTAVPGDPFFSSRYSTGSIGLTQYLPTGGYLSASTQSGYTNAEVSNPDTSTSTWQSTAGLALSQPLLKNAGKQTMELNITLAANALEDSRERYRFTTTETVLAVITTYNHLYTLRQTLETKKGALKAAQDFLDELRKRPKPTALQKIEIANTEYTIAQRLKDLVEAERSVRDQDASLRYLIGMEQKTQIIPVDPPAREEPQTTEEQAIKSALEYRSDLKQLRTTLKSSQLQERVADHQRLPELTVSGSGGFTGTGTNFAESYRKIAQKPGTYWAAGMQLNVPLGNTAAYNDYLKNKIRTEQVQNQIDALVWKIRNDVEADMRALISARLQIQTTEKALQYAEQRHDEYRNQTRAGATTVQDFINAENDLIAARNAHQESTEAFAYAVSKLWRDTGELLDRQGVRITSPDQYKPDK</sequence>
<evidence type="ECO:0000256" key="3">
    <source>
        <dbReference type="ARBA" id="ARBA00022448"/>
    </source>
</evidence>
<dbReference type="EMBL" id="BSDS01000001">
    <property type="protein sequence ID" value="GLI36818.1"/>
    <property type="molecule type" value="Genomic_DNA"/>
</dbReference>
<dbReference type="InterPro" id="IPR003423">
    <property type="entry name" value="OMP_efflux"/>
</dbReference>
<comment type="caution">
    <text evidence="8">The sequence shown here is derived from an EMBL/GenBank/DDBJ whole genome shotgun (WGS) entry which is preliminary data.</text>
</comment>